<dbReference type="Gene3D" id="3.90.25.10">
    <property type="entry name" value="UDP-galactose 4-epimerase, domain 1"/>
    <property type="match status" value="1"/>
</dbReference>
<accession>A0A8H7NYR8</accession>
<evidence type="ECO:0000256" key="2">
    <source>
        <dbReference type="ARBA" id="ARBA00023002"/>
    </source>
</evidence>
<sequence length="320" mass="35199">MSTAQPVVAIVGATGNLGNDVAHAFLNHYRSHFSKVISVVRDPTSVASRKLADAGAELRQVDQTDAVLSFARAFAGADVVVNAVSNASLEYHDALFDGALQSGVKVYFPSEFGVDYHAADFPGYEEPLWNAKAQHVSRARELSQGKLKIIELDIGMFIEFILSVRNFAVAFDADNLTFTFAGSPDSKLAVTAKSDIARSLAQLTLLALVSSSVPDVVRIAGQNLSYREIGQAVERVREEYELKPKNVTLKAIDLEAYKIATREEQVRTGVSDLHRHIKIVVGEGKADFSHSNHNELVNPGEKWWKWKRVEDHVRELGGRL</sequence>
<comment type="caution">
    <text evidence="4">The sequence shown here is derived from an EMBL/GenBank/DDBJ whole genome shotgun (WGS) entry which is preliminary data.</text>
</comment>
<dbReference type="EMBL" id="JADOXO010000187">
    <property type="protein sequence ID" value="KAF9810145.1"/>
    <property type="molecule type" value="Genomic_DNA"/>
</dbReference>
<evidence type="ECO:0000313" key="5">
    <source>
        <dbReference type="Proteomes" id="UP000639403"/>
    </source>
</evidence>
<keyword evidence="2" id="KW-0560">Oxidoreductase</keyword>
<organism evidence="4 5">
    <name type="scientific">Rhodonia placenta</name>
    <dbReference type="NCBI Taxonomy" id="104341"/>
    <lineage>
        <taxon>Eukaryota</taxon>
        <taxon>Fungi</taxon>
        <taxon>Dikarya</taxon>
        <taxon>Basidiomycota</taxon>
        <taxon>Agaricomycotina</taxon>
        <taxon>Agaricomycetes</taxon>
        <taxon>Polyporales</taxon>
        <taxon>Adustoporiaceae</taxon>
        <taxon>Rhodonia</taxon>
    </lineage>
</organism>
<dbReference type="InterPro" id="IPR051609">
    <property type="entry name" value="NmrA/Isoflavone_reductase-like"/>
</dbReference>
<protein>
    <recommendedName>
        <fullName evidence="3">NmrA-like domain-containing protein</fullName>
    </recommendedName>
</protein>
<gene>
    <name evidence="4" type="ORF">IEO21_07128</name>
</gene>
<name>A0A8H7NYR8_9APHY</name>
<dbReference type="PANTHER" id="PTHR47706">
    <property type="entry name" value="NMRA-LIKE FAMILY PROTEIN"/>
    <property type="match status" value="1"/>
</dbReference>
<dbReference type="GO" id="GO:0016491">
    <property type="term" value="F:oxidoreductase activity"/>
    <property type="evidence" value="ECO:0007669"/>
    <property type="project" value="UniProtKB-KW"/>
</dbReference>
<proteinExistence type="predicted"/>
<evidence type="ECO:0000259" key="3">
    <source>
        <dbReference type="Pfam" id="PF05368"/>
    </source>
</evidence>
<reference evidence="4" key="1">
    <citation type="submission" date="2020-11" db="EMBL/GenBank/DDBJ databases">
        <authorList>
            <person name="Koelle M."/>
            <person name="Horta M.A.C."/>
            <person name="Nowrousian M."/>
            <person name="Ohm R.A."/>
            <person name="Benz P."/>
            <person name="Pilgard A."/>
        </authorList>
    </citation>
    <scope>NUCLEOTIDE SEQUENCE</scope>
    <source>
        <strain evidence="4">FPRL280</strain>
    </source>
</reference>
<feature type="domain" description="NmrA-like" evidence="3">
    <location>
        <begin position="7"/>
        <end position="238"/>
    </location>
</feature>
<reference evidence="4" key="2">
    <citation type="journal article" name="Front. Microbiol.">
        <title>Degradative Capacity of Two Strains of Rhodonia placenta: From Phenotype to Genotype.</title>
        <authorList>
            <person name="Kolle M."/>
            <person name="Horta M.A.C."/>
            <person name="Nowrousian M."/>
            <person name="Ohm R.A."/>
            <person name="Benz J.P."/>
            <person name="Pilgard A."/>
        </authorList>
    </citation>
    <scope>NUCLEOTIDE SEQUENCE</scope>
    <source>
        <strain evidence="4">FPRL280</strain>
    </source>
</reference>
<dbReference type="Pfam" id="PF05368">
    <property type="entry name" value="NmrA"/>
    <property type="match status" value="1"/>
</dbReference>
<evidence type="ECO:0000256" key="1">
    <source>
        <dbReference type="ARBA" id="ARBA00022857"/>
    </source>
</evidence>
<keyword evidence="1" id="KW-0521">NADP</keyword>
<dbReference type="InterPro" id="IPR008030">
    <property type="entry name" value="NmrA-like"/>
</dbReference>
<dbReference type="InterPro" id="IPR036291">
    <property type="entry name" value="NAD(P)-bd_dom_sf"/>
</dbReference>
<dbReference type="Gene3D" id="3.40.50.720">
    <property type="entry name" value="NAD(P)-binding Rossmann-like Domain"/>
    <property type="match status" value="1"/>
</dbReference>
<dbReference type="AlphaFoldDB" id="A0A8H7NYR8"/>
<dbReference type="Proteomes" id="UP000639403">
    <property type="component" value="Unassembled WGS sequence"/>
</dbReference>
<dbReference type="PANTHER" id="PTHR47706:SF9">
    <property type="entry name" value="NMRA-LIKE DOMAIN-CONTAINING PROTEIN-RELATED"/>
    <property type="match status" value="1"/>
</dbReference>
<evidence type="ECO:0000313" key="4">
    <source>
        <dbReference type="EMBL" id="KAF9810145.1"/>
    </source>
</evidence>
<dbReference type="SUPFAM" id="SSF51735">
    <property type="entry name" value="NAD(P)-binding Rossmann-fold domains"/>
    <property type="match status" value="1"/>
</dbReference>